<dbReference type="PROSITE" id="PS50250">
    <property type="entry name" value="PCI"/>
    <property type="match status" value="1"/>
</dbReference>
<organism evidence="11 12">
    <name type="scientific">Morchella conica CCBAS932</name>
    <dbReference type="NCBI Taxonomy" id="1392247"/>
    <lineage>
        <taxon>Eukaryota</taxon>
        <taxon>Fungi</taxon>
        <taxon>Dikarya</taxon>
        <taxon>Ascomycota</taxon>
        <taxon>Pezizomycotina</taxon>
        <taxon>Pezizomycetes</taxon>
        <taxon>Pezizales</taxon>
        <taxon>Morchellaceae</taxon>
        <taxon>Morchella</taxon>
    </lineage>
</organism>
<evidence type="ECO:0000256" key="4">
    <source>
        <dbReference type="ARBA" id="ARBA00011098"/>
    </source>
</evidence>
<dbReference type="SMART" id="SM00088">
    <property type="entry name" value="PINT"/>
    <property type="match status" value="1"/>
</dbReference>
<gene>
    <name evidence="11" type="ORF">P167DRAFT_537711</name>
</gene>
<dbReference type="AlphaFoldDB" id="A0A3N4KI87"/>
<evidence type="ECO:0000256" key="5">
    <source>
        <dbReference type="ARBA" id="ARBA00022490"/>
    </source>
</evidence>
<evidence type="ECO:0000256" key="1">
    <source>
        <dbReference type="ARBA" id="ARBA00004123"/>
    </source>
</evidence>
<name>A0A3N4KI87_9PEZI</name>
<dbReference type="Gene3D" id="1.25.40.570">
    <property type="match status" value="1"/>
</dbReference>
<keyword evidence="6" id="KW-0736">Signalosome</keyword>
<evidence type="ECO:0000256" key="8">
    <source>
        <dbReference type="ARBA" id="ARBA00067814"/>
    </source>
</evidence>
<dbReference type="InParanoid" id="A0A3N4KI87"/>
<dbReference type="Pfam" id="PF10602">
    <property type="entry name" value="RPN7"/>
    <property type="match status" value="1"/>
</dbReference>
<keyword evidence="12" id="KW-1185">Reference proteome</keyword>
<protein>
    <recommendedName>
        <fullName evidence="8">COP9 signalosome complex subunit 1</fullName>
    </recommendedName>
</protein>
<proteinExistence type="inferred from homology"/>
<dbReference type="InterPro" id="IPR045135">
    <property type="entry name" value="Rpn7_N"/>
</dbReference>
<dbReference type="OrthoDB" id="422427at2759"/>
<evidence type="ECO:0000259" key="10">
    <source>
        <dbReference type="PROSITE" id="PS50250"/>
    </source>
</evidence>
<evidence type="ECO:0000313" key="12">
    <source>
        <dbReference type="Proteomes" id="UP000277580"/>
    </source>
</evidence>
<accession>A0A3N4KI87</accession>
<sequence>MASSTIHAFFAQRRADNSLVVLDPPKFDLESYISNYTGRTQIERLLHIGLHSPPLCIEALKLAVKALKQTSDVPRYKLVVEQLNKLAPDDPEAVMDEEWVEKTSRRVANSTEKIEADLKSYKHNLIKESIRMGHEDLGNHYYASGDLVNAFKSYSRMRDFCTAPKHILDMSLQIIRVCIEQGNYMSVQSHIVKIRSLSRSPEEEEILKPKLCVAMGLTQLASGAFKEAAKSFLETPPTLGATYNDVISSNDVAVYGGLCALASMERSQLKKEVLDNNDFRNFLELEPQMRRAISYFYTAKYSNCLKILEEYRNDYYLDVHLVKHVNKLFEMIRSKGIVQYFIPFSCVSLKSMAEAFATNEKTLEKELVGMIGKGVLNARIDTKNRLLTAKETNLRTAVHRDTLAMAQNYERTARMRLMRMNILRAGLEVRGPKGGQGHPSGPAQGQGWVGHSGRPQGFMERFHMGS</sequence>
<feature type="region of interest" description="Disordered" evidence="9">
    <location>
        <begin position="429"/>
        <end position="466"/>
    </location>
</feature>
<feature type="domain" description="PCI" evidence="10">
    <location>
        <begin position="224"/>
        <end position="394"/>
    </location>
</feature>
<keyword evidence="5" id="KW-0963">Cytoplasm</keyword>
<dbReference type="GO" id="GO:0005737">
    <property type="term" value="C:cytoplasm"/>
    <property type="evidence" value="ECO:0007669"/>
    <property type="project" value="UniProtKB-SubCell"/>
</dbReference>
<reference evidence="11 12" key="1">
    <citation type="journal article" date="2018" name="Nat. Ecol. Evol.">
        <title>Pezizomycetes genomes reveal the molecular basis of ectomycorrhizal truffle lifestyle.</title>
        <authorList>
            <person name="Murat C."/>
            <person name="Payen T."/>
            <person name="Noel B."/>
            <person name="Kuo A."/>
            <person name="Morin E."/>
            <person name="Chen J."/>
            <person name="Kohler A."/>
            <person name="Krizsan K."/>
            <person name="Balestrini R."/>
            <person name="Da Silva C."/>
            <person name="Montanini B."/>
            <person name="Hainaut M."/>
            <person name="Levati E."/>
            <person name="Barry K.W."/>
            <person name="Belfiori B."/>
            <person name="Cichocki N."/>
            <person name="Clum A."/>
            <person name="Dockter R.B."/>
            <person name="Fauchery L."/>
            <person name="Guy J."/>
            <person name="Iotti M."/>
            <person name="Le Tacon F."/>
            <person name="Lindquist E.A."/>
            <person name="Lipzen A."/>
            <person name="Malagnac F."/>
            <person name="Mello A."/>
            <person name="Molinier V."/>
            <person name="Miyauchi S."/>
            <person name="Poulain J."/>
            <person name="Riccioni C."/>
            <person name="Rubini A."/>
            <person name="Sitrit Y."/>
            <person name="Splivallo R."/>
            <person name="Traeger S."/>
            <person name="Wang M."/>
            <person name="Zifcakova L."/>
            <person name="Wipf D."/>
            <person name="Zambonelli A."/>
            <person name="Paolocci F."/>
            <person name="Nowrousian M."/>
            <person name="Ottonello S."/>
            <person name="Baldrian P."/>
            <person name="Spatafora J.W."/>
            <person name="Henrissat B."/>
            <person name="Nagy L.G."/>
            <person name="Aury J.M."/>
            <person name="Wincker P."/>
            <person name="Grigoriev I.V."/>
            <person name="Bonfante P."/>
            <person name="Martin F.M."/>
        </authorList>
    </citation>
    <scope>NUCLEOTIDE SEQUENCE [LARGE SCALE GENOMIC DNA]</scope>
    <source>
        <strain evidence="11 12">CCBAS932</strain>
    </source>
</reference>
<comment type="subcellular location">
    <subcellularLocation>
        <location evidence="2">Cytoplasm</location>
    </subcellularLocation>
    <subcellularLocation>
        <location evidence="1">Nucleus</location>
    </subcellularLocation>
</comment>
<dbReference type="InterPro" id="IPR000717">
    <property type="entry name" value="PCI_dom"/>
</dbReference>
<dbReference type="InterPro" id="IPR036390">
    <property type="entry name" value="WH_DNA-bd_sf"/>
</dbReference>
<dbReference type="FunFam" id="1.25.40.570:FF:000022">
    <property type="entry name" value="COP9 signalosome complex subunit 1"/>
    <property type="match status" value="1"/>
</dbReference>
<comment type="similarity">
    <text evidence="3">Belongs to the CSN1 family.</text>
</comment>
<dbReference type="InterPro" id="IPR019585">
    <property type="entry name" value="Rpn7/CSN1"/>
</dbReference>
<dbReference type="Proteomes" id="UP000277580">
    <property type="component" value="Unassembled WGS sequence"/>
</dbReference>
<evidence type="ECO:0000256" key="7">
    <source>
        <dbReference type="ARBA" id="ARBA00023242"/>
    </source>
</evidence>
<dbReference type="SUPFAM" id="SSF46785">
    <property type="entry name" value="Winged helix' DNA-binding domain"/>
    <property type="match status" value="1"/>
</dbReference>
<dbReference type="STRING" id="1392247.A0A3N4KI87"/>
<dbReference type="Pfam" id="PF01399">
    <property type="entry name" value="PCI"/>
    <property type="match status" value="1"/>
</dbReference>
<evidence type="ECO:0000256" key="6">
    <source>
        <dbReference type="ARBA" id="ARBA00022790"/>
    </source>
</evidence>
<dbReference type="PANTHER" id="PTHR14145">
    <property type="entry name" value="26S PROTESOME SUBUNIT 6"/>
    <property type="match status" value="1"/>
</dbReference>
<comment type="subunit">
    <text evidence="4">Component of the COP9 signalosome (CSN) complex.</text>
</comment>
<evidence type="ECO:0000256" key="2">
    <source>
        <dbReference type="ARBA" id="ARBA00004496"/>
    </source>
</evidence>
<evidence type="ECO:0000256" key="3">
    <source>
        <dbReference type="ARBA" id="ARBA00008793"/>
    </source>
</evidence>
<dbReference type="EMBL" id="ML119144">
    <property type="protein sequence ID" value="RPB10253.1"/>
    <property type="molecule type" value="Genomic_DNA"/>
</dbReference>
<dbReference type="PANTHER" id="PTHR14145:SF2">
    <property type="entry name" value="COP9 SIGNALOSOME COMPLEX SUBUNIT 1"/>
    <property type="match status" value="1"/>
</dbReference>
<evidence type="ECO:0000313" key="11">
    <source>
        <dbReference type="EMBL" id="RPB10253.1"/>
    </source>
</evidence>
<evidence type="ECO:0000256" key="9">
    <source>
        <dbReference type="SAM" id="MobiDB-lite"/>
    </source>
</evidence>
<dbReference type="GO" id="GO:0008180">
    <property type="term" value="C:COP9 signalosome"/>
    <property type="evidence" value="ECO:0007669"/>
    <property type="project" value="UniProtKB-KW"/>
</dbReference>
<keyword evidence="7" id="KW-0539">Nucleus</keyword>